<feature type="coiled-coil region" evidence="7">
    <location>
        <begin position="865"/>
        <end position="930"/>
    </location>
</feature>
<evidence type="ECO:0000256" key="1">
    <source>
        <dbReference type="ARBA" id="ARBA00022741"/>
    </source>
</evidence>
<evidence type="ECO:0000256" key="3">
    <source>
        <dbReference type="ARBA" id="ARBA00023054"/>
    </source>
</evidence>
<dbReference type="Gene3D" id="3.40.850.10">
    <property type="entry name" value="Kinesin motor domain"/>
    <property type="match status" value="1"/>
</dbReference>
<dbReference type="Pfam" id="PF00225">
    <property type="entry name" value="Kinesin"/>
    <property type="match status" value="1"/>
</dbReference>
<dbReference type="EMBL" id="HBIO01015924">
    <property type="protein sequence ID" value="CAE0467427.1"/>
    <property type="molecule type" value="Transcribed_RNA"/>
</dbReference>
<dbReference type="SMART" id="SM00129">
    <property type="entry name" value="KISc"/>
    <property type="match status" value="1"/>
</dbReference>
<dbReference type="GO" id="GO:0005524">
    <property type="term" value="F:ATP binding"/>
    <property type="evidence" value="ECO:0007669"/>
    <property type="project" value="UniProtKB-UniRule"/>
</dbReference>
<evidence type="ECO:0000259" key="9">
    <source>
        <dbReference type="PROSITE" id="PS50067"/>
    </source>
</evidence>
<feature type="compositionally biased region" description="Gly residues" evidence="8">
    <location>
        <begin position="803"/>
        <end position="815"/>
    </location>
</feature>
<dbReference type="InterPro" id="IPR019821">
    <property type="entry name" value="Kinesin_motor_CS"/>
</dbReference>
<keyword evidence="1 5" id="KW-0547">Nucleotide-binding</keyword>
<feature type="binding site" evidence="5">
    <location>
        <begin position="259"/>
        <end position="266"/>
    </location>
    <ligand>
        <name>ATP</name>
        <dbReference type="ChEBI" id="CHEBI:30616"/>
    </ligand>
</feature>
<gene>
    <name evidence="10" type="ORF">CDEB00056_LOCUS12279</name>
</gene>
<feature type="compositionally biased region" description="Low complexity" evidence="8">
    <location>
        <begin position="29"/>
        <end position="57"/>
    </location>
</feature>
<keyword evidence="6" id="KW-0493">Microtubule</keyword>
<dbReference type="PRINTS" id="PR00380">
    <property type="entry name" value="KINESINHEAVY"/>
</dbReference>
<evidence type="ECO:0000256" key="4">
    <source>
        <dbReference type="ARBA" id="ARBA00023175"/>
    </source>
</evidence>
<dbReference type="PANTHER" id="PTHR47968">
    <property type="entry name" value="CENTROMERE PROTEIN E"/>
    <property type="match status" value="1"/>
</dbReference>
<keyword evidence="3 7" id="KW-0175">Coiled coil</keyword>
<dbReference type="SUPFAM" id="SSF52540">
    <property type="entry name" value="P-loop containing nucleoside triphosphate hydrolases"/>
    <property type="match status" value="1"/>
</dbReference>
<name>A0A7S3Q6J2_9STRA</name>
<reference evidence="10" key="1">
    <citation type="submission" date="2021-01" db="EMBL/GenBank/DDBJ databases">
        <authorList>
            <person name="Corre E."/>
            <person name="Pelletier E."/>
            <person name="Niang G."/>
            <person name="Scheremetjew M."/>
            <person name="Finn R."/>
            <person name="Kale V."/>
            <person name="Holt S."/>
            <person name="Cochrane G."/>
            <person name="Meng A."/>
            <person name="Brown T."/>
            <person name="Cohen L."/>
        </authorList>
    </citation>
    <scope>NUCLEOTIDE SEQUENCE</scope>
    <source>
        <strain evidence="10">MM31A-1</strain>
    </source>
</reference>
<proteinExistence type="inferred from homology"/>
<dbReference type="AlphaFoldDB" id="A0A7S3Q6J2"/>
<dbReference type="PROSITE" id="PS00411">
    <property type="entry name" value="KINESIN_MOTOR_1"/>
    <property type="match status" value="1"/>
</dbReference>
<keyword evidence="4 5" id="KW-0505">Motor protein</keyword>
<sequence length="932" mass="102840">MATTSITSSGLLLSPKSLVVSMEYNTPTSLGGSPSRRSSRRSQSPSLNKNNNNNNNNHINSDRIRAVATATPTADNRRRRSASRNTNASPSPSMSHRTSPRNPGGVRKDVAPSDRNTKIQVCVRVRPILPSDHKRSIAPNARAASTRSPSNGSPPKPSNSKYRSQSAANIRVKMPRSSRDLLATISDGSPLETEPCWQVSNDTITQAPHTNPDAKRKHEYTFDHTFGPANTNSEMYRSTVRDTVVSSMEGYHASVFAYGQTNTGKTFTMTGAGVSNINHNYRKSINSFGNSSDTDSSMNDNDNSKGIIQNAIHECFDYIHNQKNETREYLLRVSFMEIYNEVINDLLATPSSTTTIRPTTSYSMMHSPPTPPLSAIRIFESKQEGVVIRGLKEEIVTCPEQVFALLAAGERRRQTGSTEMNKQSSRSHSIFRLIIESRQRIPRQNSGASLHNSNSDSSVADSIASSTFQPASTAGPVRVSTLSMVDLAGSESIKNTNSTGTRQKEGQYINKSLLTLGHVVYKLAELSKREERGGMAADFSTAHIPYRDSKLTRLLQPSLSGNAQICIICNVSPLAKHVEESHLTLKFASRAKRIKQNAKITEVVDEKTMLENYREEIEELKNQLKEAKDSHEEVFEAKQLQQGSTVTGNMDEDDAQVLTQAIGNLEKLILKTTTAEERKRRRKRREAAKAAAGQDIPRTISNEGHLDKDGNAATCIDPMLNMMMDDHHQREGAGELDDMLMALAMNPKSKQRLKDDLSIGSTSLGDESTIVEGKKLVTELHRIQGLLGSVLAKKGSTSTGAGSPSGGGIGIGNGVGPATPRRSNQHEGEVERLRAQLHEQAVHTSLRKADSTFLQAQLQEKDVLLRDISQILEAVEQRQLQLENENEKLKREWEKSMAALRSKESESLILEKLMKKRENEIKRLREQLGDGK</sequence>
<dbReference type="PROSITE" id="PS50067">
    <property type="entry name" value="KINESIN_MOTOR_2"/>
    <property type="match status" value="1"/>
</dbReference>
<dbReference type="InterPro" id="IPR001752">
    <property type="entry name" value="Kinesin_motor_dom"/>
</dbReference>
<accession>A0A7S3Q6J2</accession>
<evidence type="ECO:0000256" key="8">
    <source>
        <dbReference type="SAM" id="MobiDB-lite"/>
    </source>
</evidence>
<dbReference type="GO" id="GO:0008017">
    <property type="term" value="F:microtubule binding"/>
    <property type="evidence" value="ECO:0007669"/>
    <property type="project" value="InterPro"/>
</dbReference>
<evidence type="ECO:0000256" key="7">
    <source>
        <dbReference type="SAM" id="Coils"/>
    </source>
</evidence>
<feature type="compositionally biased region" description="Polar residues" evidence="8">
    <location>
        <begin position="442"/>
        <end position="451"/>
    </location>
</feature>
<dbReference type="GO" id="GO:0005874">
    <property type="term" value="C:microtubule"/>
    <property type="evidence" value="ECO:0007669"/>
    <property type="project" value="UniProtKB-KW"/>
</dbReference>
<dbReference type="GO" id="GO:0007018">
    <property type="term" value="P:microtubule-based movement"/>
    <property type="evidence" value="ECO:0007669"/>
    <property type="project" value="InterPro"/>
</dbReference>
<feature type="domain" description="Kinesin motor" evidence="9">
    <location>
        <begin position="118"/>
        <end position="594"/>
    </location>
</feature>
<dbReference type="InterPro" id="IPR027417">
    <property type="entry name" value="P-loop_NTPase"/>
</dbReference>
<evidence type="ECO:0000256" key="2">
    <source>
        <dbReference type="ARBA" id="ARBA00022840"/>
    </source>
</evidence>
<evidence type="ECO:0000313" key="10">
    <source>
        <dbReference type="EMBL" id="CAE0467427.1"/>
    </source>
</evidence>
<feature type="compositionally biased region" description="Basic and acidic residues" evidence="8">
    <location>
        <begin position="106"/>
        <end position="117"/>
    </location>
</feature>
<dbReference type="InterPro" id="IPR036961">
    <property type="entry name" value="Kinesin_motor_dom_sf"/>
</dbReference>
<evidence type="ECO:0000256" key="6">
    <source>
        <dbReference type="RuleBase" id="RU000394"/>
    </source>
</evidence>
<organism evidence="10">
    <name type="scientific">Chaetoceros debilis</name>
    <dbReference type="NCBI Taxonomy" id="122233"/>
    <lineage>
        <taxon>Eukaryota</taxon>
        <taxon>Sar</taxon>
        <taxon>Stramenopiles</taxon>
        <taxon>Ochrophyta</taxon>
        <taxon>Bacillariophyta</taxon>
        <taxon>Coscinodiscophyceae</taxon>
        <taxon>Chaetocerotophycidae</taxon>
        <taxon>Chaetocerotales</taxon>
        <taxon>Chaetocerotaceae</taxon>
        <taxon>Chaetoceros</taxon>
    </lineage>
</organism>
<keyword evidence="2 5" id="KW-0067">ATP-binding</keyword>
<comment type="similarity">
    <text evidence="5 6">Belongs to the TRAFAC class myosin-kinesin ATPase superfamily. Kinesin family.</text>
</comment>
<feature type="coiled-coil region" evidence="7">
    <location>
        <begin position="603"/>
        <end position="641"/>
    </location>
</feature>
<feature type="region of interest" description="Disordered" evidence="8">
    <location>
        <begin position="442"/>
        <end position="461"/>
    </location>
</feature>
<dbReference type="GO" id="GO:0003777">
    <property type="term" value="F:microtubule motor activity"/>
    <property type="evidence" value="ECO:0007669"/>
    <property type="project" value="InterPro"/>
</dbReference>
<protein>
    <recommendedName>
        <fullName evidence="6">Kinesin-like protein</fullName>
    </recommendedName>
</protein>
<feature type="region of interest" description="Disordered" evidence="8">
    <location>
        <begin position="794"/>
        <end position="830"/>
    </location>
</feature>
<dbReference type="PANTHER" id="PTHR47968:SF75">
    <property type="entry name" value="CENTROMERE-ASSOCIATED PROTEIN E"/>
    <property type="match status" value="1"/>
</dbReference>
<feature type="compositionally biased region" description="Low complexity" evidence="8">
    <location>
        <begin position="452"/>
        <end position="461"/>
    </location>
</feature>
<feature type="compositionally biased region" description="Low complexity" evidence="8">
    <location>
        <begin position="83"/>
        <end position="93"/>
    </location>
</feature>
<feature type="region of interest" description="Disordered" evidence="8">
    <location>
        <begin position="24"/>
        <end position="171"/>
    </location>
</feature>
<dbReference type="InterPro" id="IPR027640">
    <property type="entry name" value="Kinesin-like_fam"/>
</dbReference>
<evidence type="ECO:0000256" key="5">
    <source>
        <dbReference type="PROSITE-ProRule" id="PRU00283"/>
    </source>
</evidence>